<dbReference type="EMBL" id="GBRH01212591">
    <property type="protein sequence ID" value="JAD85304.1"/>
    <property type="molecule type" value="Transcribed_RNA"/>
</dbReference>
<sequence length="123" mass="14287">MKVERISSEVISCYMERMSTIHSELQLSSSTKFNSTKSRSFKRQQLLKKFITVPSRILDQTLALQISIGLLVVDVAFLIFVLFLQFWPPLDYPLPCLYFLPEIFRLLTTEIRYVIAVHDKANA</sequence>
<feature type="transmembrane region" description="Helical" evidence="1">
    <location>
        <begin position="62"/>
        <end position="87"/>
    </location>
</feature>
<reference evidence="2" key="2">
    <citation type="journal article" date="2015" name="Data Brief">
        <title>Shoot transcriptome of the giant reed, Arundo donax.</title>
        <authorList>
            <person name="Barrero R.A."/>
            <person name="Guerrero F.D."/>
            <person name="Moolhuijzen P."/>
            <person name="Goolsby J.A."/>
            <person name="Tidwell J."/>
            <person name="Bellgard S.E."/>
            <person name="Bellgard M.I."/>
        </authorList>
    </citation>
    <scope>NUCLEOTIDE SEQUENCE</scope>
    <source>
        <tissue evidence="2">Shoot tissue taken approximately 20 cm above the soil surface</tissue>
    </source>
</reference>
<keyword evidence="1" id="KW-0812">Transmembrane</keyword>
<accession>A0A0A9D9N6</accession>
<name>A0A0A9D9N6_ARUDO</name>
<evidence type="ECO:0000256" key="1">
    <source>
        <dbReference type="SAM" id="Phobius"/>
    </source>
</evidence>
<dbReference type="AlphaFoldDB" id="A0A0A9D9N6"/>
<protein>
    <submittedName>
        <fullName evidence="2">Uncharacterized protein</fullName>
    </submittedName>
</protein>
<keyword evidence="1" id="KW-0472">Membrane</keyword>
<evidence type="ECO:0000313" key="2">
    <source>
        <dbReference type="EMBL" id="JAD85304.1"/>
    </source>
</evidence>
<proteinExistence type="predicted"/>
<keyword evidence="1" id="KW-1133">Transmembrane helix</keyword>
<organism evidence="2">
    <name type="scientific">Arundo donax</name>
    <name type="common">Giant reed</name>
    <name type="synonym">Donax arundinaceus</name>
    <dbReference type="NCBI Taxonomy" id="35708"/>
    <lineage>
        <taxon>Eukaryota</taxon>
        <taxon>Viridiplantae</taxon>
        <taxon>Streptophyta</taxon>
        <taxon>Embryophyta</taxon>
        <taxon>Tracheophyta</taxon>
        <taxon>Spermatophyta</taxon>
        <taxon>Magnoliopsida</taxon>
        <taxon>Liliopsida</taxon>
        <taxon>Poales</taxon>
        <taxon>Poaceae</taxon>
        <taxon>PACMAD clade</taxon>
        <taxon>Arundinoideae</taxon>
        <taxon>Arundineae</taxon>
        <taxon>Arundo</taxon>
    </lineage>
</organism>
<reference evidence="2" key="1">
    <citation type="submission" date="2014-09" db="EMBL/GenBank/DDBJ databases">
        <authorList>
            <person name="Magalhaes I.L.F."/>
            <person name="Oliveira U."/>
            <person name="Santos F.R."/>
            <person name="Vidigal T.H.D.A."/>
            <person name="Brescovit A.D."/>
            <person name="Santos A.J."/>
        </authorList>
    </citation>
    <scope>NUCLEOTIDE SEQUENCE</scope>
    <source>
        <tissue evidence="2">Shoot tissue taken approximately 20 cm above the soil surface</tissue>
    </source>
</reference>